<sequence length="210" mass="22817">MADLPAAPAESYLVALSRASEFLRVLRESFLSFLGPGGSERHSGVHCNLKGEIVLKEHSSGSLEQLTVVTETSHVVTDTDSSPAAERSVSTELAQHKSRRQAFSGKGRAVYTHTACTESRQSPFSPFLREAGPRLGGPCPDQASQCPATPRCTLSPILPLRLSHLVHVTANENPRPHNARPCLHAEIFINRLSLWEYRSLCYAGIGPLPV</sequence>
<proteinExistence type="predicted"/>
<name>A0AAD7SQ22_9TELE</name>
<dbReference type="EMBL" id="JAINUG010000043">
    <property type="protein sequence ID" value="KAJ8406523.1"/>
    <property type="molecule type" value="Genomic_DNA"/>
</dbReference>
<protein>
    <submittedName>
        <fullName evidence="1">Uncharacterized protein</fullName>
    </submittedName>
</protein>
<evidence type="ECO:0000313" key="1">
    <source>
        <dbReference type="EMBL" id="KAJ8406523.1"/>
    </source>
</evidence>
<reference evidence="1" key="1">
    <citation type="journal article" date="2023" name="Science">
        <title>Genome structures resolve the early diversification of teleost fishes.</title>
        <authorList>
            <person name="Parey E."/>
            <person name="Louis A."/>
            <person name="Montfort J."/>
            <person name="Bouchez O."/>
            <person name="Roques C."/>
            <person name="Iampietro C."/>
            <person name="Lluch J."/>
            <person name="Castinel A."/>
            <person name="Donnadieu C."/>
            <person name="Desvignes T."/>
            <person name="Floi Bucao C."/>
            <person name="Jouanno E."/>
            <person name="Wen M."/>
            <person name="Mejri S."/>
            <person name="Dirks R."/>
            <person name="Jansen H."/>
            <person name="Henkel C."/>
            <person name="Chen W.J."/>
            <person name="Zahm M."/>
            <person name="Cabau C."/>
            <person name="Klopp C."/>
            <person name="Thompson A.W."/>
            <person name="Robinson-Rechavi M."/>
            <person name="Braasch I."/>
            <person name="Lecointre G."/>
            <person name="Bobe J."/>
            <person name="Postlethwait J.H."/>
            <person name="Berthelot C."/>
            <person name="Roest Crollius H."/>
            <person name="Guiguen Y."/>
        </authorList>
    </citation>
    <scope>NUCLEOTIDE SEQUENCE</scope>
    <source>
        <strain evidence="1">NC1722</strain>
    </source>
</reference>
<comment type="caution">
    <text evidence="1">The sequence shown here is derived from an EMBL/GenBank/DDBJ whole genome shotgun (WGS) entry which is preliminary data.</text>
</comment>
<evidence type="ECO:0000313" key="2">
    <source>
        <dbReference type="Proteomes" id="UP001221898"/>
    </source>
</evidence>
<dbReference type="AlphaFoldDB" id="A0AAD7SQ22"/>
<organism evidence="1 2">
    <name type="scientific">Aldrovandia affinis</name>
    <dbReference type="NCBI Taxonomy" id="143900"/>
    <lineage>
        <taxon>Eukaryota</taxon>
        <taxon>Metazoa</taxon>
        <taxon>Chordata</taxon>
        <taxon>Craniata</taxon>
        <taxon>Vertebrata</taxon>
        <taxon>Euteleostomi</taxon>
        <taxon>Actinopterygii</taxon>
        <taxon>Neopterygii</taxon>
        <taxon>Teleostei</taxon>
        <taxon>Notacanthiformes</taxon>
        <taxon>Halosauridae</taxon>
        <taxon>Aldrovandia</taxon>
    </lineage>
</organism>
<gene>
    <name evidence="1" type="ORF">AAFF_G00300970</name>
</gene>
<keyword evidence="2" id="KW-1185">Reference proteome</keyword>
<dbReference type="Proteomes" id="UP001221898">
    <property type="component" value="Unassembled WGS sequence"/>
</dbReference>
<accession>A0AAD7SQ22</accession>